<protein>
    <recommendedName>
        <fullName evidence="6">Farnesol dehydrogenase</fullName>
    </recommendedName>
</protein>
<comment type="caution">
    <text evidence="4">The sequence shown here is derived from an EMBL/GenBank/DDBJ whole genome shotgun (WGS) entry which is preliminary data.</text>
</comment>
<dbReference type="PRINTS" id="PR00080">
    <property type="entry name" value="SDRFAMILY"/>
</dbReference>
<evidence type="ECO:0000256" key="1">
    <source>
        <dbReference type="ARBA" id="ARBA00006484"/>
    </source>
</evidence>
<comment type="similarity">
    <text evidence="1 3">Belongs to the short-chain dehydrogenases/reductases (SDR) family.</text>
</comment>
<evidence type="ECO:0000313" key="5">
    <source>
        <dbReference type="Proteomes" id="UP000494106"/>
    </source>
</evidence>
<evidence type="ECO:0008006" key="6">
    <source>
        <dbReference type="Google" id="ProtNLM"/>
    </source>
</evidence>
<dbReference type="OrthoDB" id="1933717at2759"/>
<dbReference type="EMBL" id="CADEBC010000045">
    <property type="protein sequence ID" value="CAB3220631.1"/>
    <property type="molecule type" value="Genomic_DNA"/>
</dbReference>
<dbReference type="Gene3D" id="3.40.50.720">
    <property type="entry name" value="NAD(P)-binding Rossmann-like Domain"/>
    <property type="match status" value="1"/>
</dbReference>
<sequence>MDRWCGKTAVVTGASAGIGAAICVSLADAGIRVVGLARRAELIDTLNSKVRGSGTVVSRKCDVSNARDMSDTFKWIEDTFGGVHIMINNAGVFHSGDVTDAGNDILSEDAVLSTVDINVKGTILGSRHAAHSMKSHGIDGHIINISSTVGHYIPRATFNVYPCTKYAVRAFTSSLLNEFASYKCRIKVTNLSPGLVMTDLEGVAPILGEYPSLEPADIVDAILYVLSTPPRVNIEELTITSVTGRIV</sequence>
<dbReference type="InterPro" id="IPR002347">
    <property type="entry name" value="SDR_fam"/>
</dbReference>
<dbReference type="PANTHER" id="PTHR43115:SF4">
    <property type="entry name" value="DEHYDROGENASE_REDUCTASE SDR FAMILY MEMBER 11"/>
    <property type="match status" value="1"/>
</dbReference>
<dbReference type="AlphaFoldDB" id="A0A8S0YN14"/>
<keyword evidence="5" id="KW-1185">Reference proteome</keyword>
<dbReference type="Proteomes" id="UP000494106">
    <property type="component" value="Unassembled WGS sequence"/>
</dbReference>
<dbReference type="Pfam" id="PF00106">
    <property type="entry name" value="adh_short"/>
    <property type="match status" value="1"/>
</dbReference>
<dbReference type="InterPro" id="IPR036291">
    <property type="entry name" value="NAD(P)-bd_dom_sf"/>
</dbReference>
<dbReference type="FunFam" id="3.40.50.720:FF:000047">
    <property type="entry name" value="NADP-dependent L-serine/L-allo-threonine dehydrogenase"/>
    <property type="match status" value="1"/>
</dbReference>
<dbReference type="PRINTS" id="PR00081">
    <property type="entry name" value="GDHRDH"/>
</dbReference>
<dbReference type="PANTHER" id="PTHR43115">
    <property type="entry name" value="DEHYDROGENASE/REDUCTASE SDR FAMILY MEMBER 11"/>
    <property type="match status" value="1"/>
</dbReference>
<reference evidence="4 5" key="1">
    <citation type="submission" date="2020-04" db="EMBL/GenBank/DDBJ databases">
        <authorList>
            <person name="Wallbank WR R."/>
            <person name="Pardo Diaz C."/>
            <person name="Kozak K."/>
            <person name="Martin S."/>
            <person name="Jiggins C."/>
            <person name="Moest M."/>
            <person name="Warren A I."/>
            <person name="Byers J.R.P. K."/>
            <person name="Montejo-Kovacevich G."/>
            <person name="Yen C E."/>
        </authorList>
    </citation>
    <scope>NUCLEOTIDE SEQUENCE [LARGE SCALE GENOMIC DNA]</scope>
</reference>
<evidence type="ECO:0000313" key="4">
    <source>
        <dbReference type="EMBL" id="CAB3220631.1"/>
    </source>
</evidence>
<evidence type="ECO:0000256" key="2">
    <source>
        <dbReference type="ARBA" id="ARBA00023002"/>
    </source>
</evidence>
<organism evidence="4 5">
    <name type="scientific">Arctia plantaginis</name>
    <name type="common">Wood tiger moth</name>
    <name type="synonym">Phalaena plantaginis</name>
    <dbReference type="NCBI Taxonomy" id="874455"/>
    <lineage>
        <taxon>Eukaryota</taxon>
        <taxon>Metazoa</taxon>
        <taxon>Ecdysozoa</taxon>
        <taxon>Arthropoda</taxon>
        <taxon>Hexapoda</taxon>
        <taxon>Insecta</taxon>
        <taxon>Pterygota</taxon>
        <taxon>Neoptera</taxon>
        <taxon>Endopterygota</taxon>
        <taxon>Lepidoptera</taxon>
        <taxon>Glossata</taxon>
        <taxon>Ditrysia</taxon>
        <taxon>Noctuoidea</taxon>
        <taxon>Erebidae</taxon>
        <taxon>Arctiinae</taxon>
        <taxon>Arctia</taxon>
    </lineage>
</organism>
<proteinExistence type="inferred from homology"/>
<name>A0A8S0YN14_ARCPL</name>
<keyword evidence="2" id="KW-0560">Oxidoreductase</keyword>
<accession>A0A8S0YN14</accession>
<dbReference type="SUPFAM" id="SSF51735">
    <property type="entry name" value="NAD(P)-binding Rossmann-fold domains"/>
    <property type="match status" value="1"/>
</dbReference>
<gene>
    <name evidence="4" type="ORF">APLA_LOCUS390</name>
</gene>
<evidence type="ECO:0000256" key="3">
    <source>
        <dbReference type="RuleBase" id="RU000363"/>
    </source>
</evidence>
<dbReference type="GO" id="GO:0016616">
    <property type="term" value="F:oxidoreductase activity, acting on the CH-OH group of donors, NAD or NADP as acceptor"/>
    <property type="evidence" value="ECO:0007669"/>
    <property type="project" value="UniProtKB-ARBA"/>
</dbReference>